<dbReference type="SMART" id="SM00829">
    <property type="entry name" value="PKS_ER"/>
    <property type="match status" value="1"/>
</dbReference>
<dbReference type="PANTHER" id="PTHR48106:SF2">
    <property type="entry name" value="ZN2+-BINDING DEHYDROGENASE"/>
    <property type="match status" value="1"/>
</dbReference>
<dbReference type="Proteomes" id="UP001061958">
    <property type="component" value="Unassembled WGS sequence"/>
</dbReference>
<dbReference type="CDD" id="cd05282">
    <property type="entry name" value="ETR_like"/>
    <property type="match status" value="1"/>
</dbReference>
<dbReference type="EMBL" id="BQMJ01000015">
    <property type="protein sequence ID" value="GJQ10370.1"/>
    <property type="molecule type" value="Genomic_DNA"/>
</dbReference>
<dbReference type="GO" id="GO:0070402">
    <property type="term" value="F:NADPH binding"/>
    <property type="evidence" value="ECO:0007669"/>
    <property type="project" value="TreeGrafter"/>
</dbReference>
<evidence type="ECO:0000259" key="3">
    <source>
        <dbReference type="SMART" id="SM00829"/>
    </source>
</evidence>
<organism evidence="4 5">
    <name type="scientific">Galdieria partita</name>
    <dbReference type="NCBI Taxonomy" id="83374"/>
    <lineage>
        <taxon>Eukaryota</taxon>
        <taxon>Rhodophyta</taxon>
        <taxon>Bangiophyceae</taxon>
        <taxon>Galdieriales</taxon>
        <taxon>Galdieriaceae</taxon>
        <taxon>Galdieria</taxon>
    </lineage>
</organism>
<dbReference type="InterPro" id="IPR020843">
    <property type="entry name" value="ER"/>
</dbReference>
<comment type="caution">
    <text evidence="4">The sequence shown here is derived from an EMBL/GenBank/DDBJ whole genome shotgun (WGS) entry which is preliminary data.</text>
</comment>
<dbReference type="PANTHER" id="PTHR48106">
    <property type="entry name" value="QUINONE OXIDOREDUCTASE PIG3-RELATED"/>
    <property type="match status" value="1"/>
</dbReference>
<accession>A0A9C7PTW5</accession>
<gene>
    <name evidence="4" type="ORF">GpartN1_g2161.t1</name>
</gene>
<evidence type="ECO:0000256" key="2">
    <source>
        <dbReference type="ARBA" id="ARBA00023002"/>
    </source>
</evidence>
<dbReference type="InterPro" id="IPR011032">
    <property type="entry name" value="GroES-like_sf"/>
</dbReference>
<proteinExistence type="predicted"/>
<dbReference type="Gene3D" id="3.90.180.10">
    <property type="entry name" value="Medium-chain alcohol dehydrogenases, catalytic domain"/>
    <property type="match status" value="1"/>
</dbReference>
<sequence>MTSVPSSQKALEVVQFGDPLKGALKLNKEAPVPKPGDGQVLVEMKYACLNPADVFTVQGIYPGVKNVTEKKPGFVAGLEGSGKVVGTGSGCSLKIGSRVVPLLGEKAGSWQQYLVVNEKQCIPVPDDVDDATAAQLFVNPLTVVGMLDEIQQNAPIKDNPWIVQSAANSTLGRMFIQLAKKRGLKTINVIRTSATKQELVQLGADEVVVVSEESDVTKKILQITGGKGAAAVVDAVGGEIGTACCSSLAKGGLFQGYGLQSGQPIQVSNSDLIFKDIVIRGFWLAIWFPKQSSSVVQEVFDMFRKKELVPHIQKIFELEDYLEAFKAQFSPDRRGKILFKLT</sequence>
<dbReference type="OrthoDB" id="7482721at2759"/>
<keyword evidence="5" id="KW-1185">Reference proteome</keyword>
<reference evidence="4" key="2">
    <citation type="submission" date="2022-01" db="EMBL/GenBank/DDBJ databases">
        <authorList>
            <person name="Hirooka S."/>
            <person name="Miyagishima S.Y."/>
        </authorList>
    </citation>
    <scope>NUCLEOTIDE SEQUENCE</scope>
    <source>
        <strain evidence="4">NBRC 102759</strain>
    </source>
</reference>
<keyword evidence="2" id="KW-0560">Oxidoreductase</keyword>
<feature type="domain" description="Enoyl reductase (ER)" evidence="3">
    <location>
        <begin position="22"/>
        <end position="339"/>
    </location>
</feature>
<protein>
    <recommendedName>
        <fullName evidence="3">Enoyl reductase (ER) domain-containing protein</fullName>
    </recommendedName>
</protein>
<dbReference type="InterPro" id="IPR013149">
    <property type="entry name" value="ADH-like_C"/>
</dbReference>
<evidence type="ECO:0000313" key="5">
    <source>
        <dbReference type="Proteomes" id="UP001061958"/>
    </source>
</evidence>
<dbReference type="Gene3D" id="3.40.50.720">
    <property type="entry name" value="NAD(P)-binding Rossmann-like Domain"/>
    <property type="match status" value="1"/>
</dbReference>
<dbReference type="GO" id="GO:0016651">
    <property type="term" value="F:oxidoreductase activity, acting on NAD(P)H"/>
    <property type="evidence" value="ECO:0007669"/>
    <property type="project" value="TreeGrafter"/>
</dbReference>
<keyword evidence="1" id="KW-0521">NADP</keyword>
<dbReference type="Pfam" id="PF00107">
    <property type="entry name" value="ADH_zinc_N"/>
    <property type="match status" value="1"/>
</dbReference>
<dbReference type="SUPFAM" id="SSF50129">
    <property type="entry name" value="GroES-like"/>
    <property type="match status" value="1"/>
</dbReference>
<evidence type="ECO:0000256" key="1">
    <source>
        <dbReference type="ARBA" id="ARBA00022857"/>
    </source>
</evidence>
<name>A0A9C7PTW5_9RHOD</name>
<dbReference type="SUPFAM" id="SSF51735">
    <property type="entry name" value="NAD(P)-binding Rossmann-fold domains"/>
    <property type="match status" value="1"/>
</dbReference>
<dbReference type="InterPro" id="IPR013154">
    <property type="entry name" value="ADH-like_N"/>
</dbReference>
<evidence type="ECO:0000313" key="4">
    <source>
        <dbReference type="EMBL" id="GJQ10370.1"/>
    </source>
</evidence>
<reference evidence="4" key="1">
    <citation type="journal article" date="2022" name="Proc. Natl. Acad. Sci. U.S.A.">
        <title>Life cycle and functional genomics of the unicellular red alga Galdieria for elucidating algal and plant evolution and industrial use.</title>
        <authorList>
            <person name="Hirooka S."/>
            <person name="Itabashi T."/>
            <person name="Ichinose T.M."/>
            <person name="Onuma R."/>
            <person name="Fujiwara T."/>
            <person name="Yamashita S."/>
            <person name="Jong L.W."/>
            <person name="Tomita R."/>
            <person name="Iwane A.H."/>
            <person name="Miyagishima S.Y."/>
        </authorList>
    </citation>
    <scope>NUCLEOTIDE SEQUENCE</scope>
    <source>
        <strain evidence="4">NBRC 102759</strain>
    </source>
</reference>
<dbReference type="AlphaFoldDB" id="A0A9C7PTW5"/>
<dbReference type="Pfam" id="PF08240">
    <property type="entry name" value="ADH_N"/>
    <property type="match status" value="1"/>
</dbReference>
<dbReference type="InterPro" id="IPR036291">
    <property type="entry name" value="NAD(P)-bd_dom_sf"/>
</dbReference>